<evidence type="ECO:0000313" key="2">
    <source>
        <dbReference type="Proteomes" id="UP000198838"/>
    </source>
</evidence>
<sequence length="241" mass="26545">MKKRNLIKVLGAMVVLAAIGVGSTLAYLSDRTGTLHNTFSIGDVSIALKESAVESCEWGFKDKDGANTWTVDFSQGENGIIKDGVKYEGIVAGEYIYKDPTVFPVASVHACIYVHLGNCEVVDEQNGIIRTKVIDATDKSLEFKLCDNWYIINKNANGGIIIEDFGGGWGEYYDQGTSMAIFKELKDDATGAVYTTKLPDNFEEDSTFQDLTVQAMIIQGEHIYNNEDIALIKANTDWLND</sequence>
<keyword evidence="2" id="KW-1185">Reference proteome</keyword>
<protein>
    <submittedName>
        <fullName evidence="1">SipW-cognate class signal peptide</fullName>
    </submittedName>
</protein>
<accession>A0A1I0XSM1</accession>
<dbReference type="STRING" id="1120918.SAMN05216249_10769"/>
<dbReference type="InterPro" id="IPR023833">
    <property type="entry name" value="Signal_pept_SipW-depend-type"/>
</dbReference>
<dbReference type="Proteomes" id="UP000198838">
    <property type="component" value="Unassembled WGS sequence"/>
</dbReference>
<name>A0A1I0XSM1_9FIRM</name>
<gene>
    <name evidence="1" type="ORF">SAMN05216249_10769</name>
</gene>
<dbReference type="EMBL" id="FOJY01000007">
    <property type="protein sequence ID" value="SFB02993.1"/>
    <property type="molecule type" value="Genomic_DNA"/>
</dbReference>
<organism evidence="1 2">
    <name type="scientific">Acetitomaculum ruminis DSM 5522</name>
    <dbReference type="NCBI Taxonomy" id="1120918"/>
    <lineage>
        <taxon>Bacteria</taxon>
        <taxon>Bacillati</taxon>
        <taxon>Bacillota</taxon>
        <taxon>Clostridia</taxon>
        <taxon>Lachnospirales</taxon>
        <taxon>Lachnospiraceae</taxon>
        <taxon>Acetitomaculum</taxon>
    </lineage>
</organism>
<dbReference type="RefSeq" id="WP_092871751.1">
    <property type="nucleotide sequence ID" value="NZ_FOJY01000007.1"/>
</dbReference>
<dbReference type="AlphaFoldDB" id="A0A1I0XSM1"/>
<reference evidence="1 2" key="1">
    <citation type="submission" date="2016-10" db="EMBL/GenBank/DDBJ databases">
        <authorList>
            <person name="de Groot N.N."/>
        </authorList>
    </citation>
    <scope>NUCLEOTIDE SEQUENCE [LARGE SCALE GENOMIC DNA]</scope>
    <source>
        <strain evidence="1 2">DSM 5522</strain>
    </source>
</reference>
<proteinExistence type="predicted"/>
<evidence type="ECO:0000313" key="1">
    <source>
        <dbReference type="EMBL" id="SFB02993.1"/>
    </source>
</evidence>
<dbReference type="NCBIfam" id="TIGR04088">
    <property type="entry name" value="cognate_SipW"/>
    <property type="match status" value="1"/>
</dbReference>